<organism evidence="1 2">
    <name type="scientific">Deinococcus humi</name>
    <dbReference type="NCBI Taxonomy" id="662880"/>
    <lineage>
        <taxon>Bacteria</taxon>
        <taxon>Thermotogati</taxon>
        <taxon>Deinococcota</taxon>
        <taxon>Deinococci</taxon>
        <taxon>Deinococcales</taxon>
        <taxon>Deinococcaceae</taxon>
        <taxon>Deinococcus</taxon>
    </lineage>
</organism>
<accession>A0A7W8K008</accession>
<keyword evidence="2" id="KW-1185">Reference proteome</keyword>
<gene>
    <name evidence="1" type="ORF">HNQ08_005480</name>
</gene>
<evidence type="ECO:0000313" key="1">
    <source>
        <dbReference type="EMBL" id="MBB5366351.1"/>
    </source>
</evidence>
<comment type="caution">
    <text evidence="1">The sequence shown here is derived from an EMBL/GenBank/DDBJ whole genome shotgun (WGS) entry which is preliminary data.</text>
</comment>
<dbReference type="Proteomes" id="UP000552709">
    <property type="component" value="Unassembled WGS sequence"/>
</dbReference>
<name>A0A7W8K008_9DEIO</name>
<dbReference type="EMBL" id="JACHFL010000038">
    <property type="protein sequence ID" value="MBB5366351.1"/>
    <property type="molecule type" value="Genomic_DNA"/>
</dbReference>
<sequence>MLPADLEAMWQRYREEEQRGVRTEALRLLDRFLHAFPTQALSFQRAWVRQTMASIVDEGDNVPVRFPLFRRVLLPILVEGVNTHQPGCARWLAAFGSMLVSSRPTGLSPELESHAGLLREAVRLDPSDQRSLEQLLACDAEYFAYTLHELPTGVLSGLHGATREQCDVLLDRLEEFETHLHRSEQAAKYQELVNEGRFHYRAYRQYLMTRPEGMSYARYLQSYSPDTEVES</sequence>
<protein>
    <submittedName>
        <fullName evidence="1">Uncharacterized protein</fullName>
    </submittedName>
</protein>
<evidence type="ECO:0000313" key="2">
    <source>
        <dbReference type="Proteomes" id="UP000552709"/>
    </source>
</evidence>
<dbReference type="RefSeq" id="WP_184138308.1">
    <property type="nucleotide sequence ID" value="NZ_JACHFL010000038.1"/>
</dbReference>
<proteinExistence type="predicted"/>
<reference evidence="1 2" key="1">
    <citation type="submission" date="2020-08" db="EMBL/GenBank/DDBJ databases">
        <title>Genomic Encyclopedia of Type Strains, Phase IV (KMG-IV): sequencing the most valuable type-strain genomes for metagenomic binning, comparative biology and taxonomic classification.</title>
        <authorList>
            <person name="Goeker M."/>
        </authorList>
    </citation>
    <scope>NUCLEOTIDE SEQUENCE [LARGE SCALE GENOMIC DNA]</scope>
    <source>
        <strain evidence="1 2">DSM 27939</strain>
    </source>
</reference>
<dbReference type="AlphaFoldDB" id="A0A7W8K008"/>